<dbReference type="Pfam" id="PF01979">
    <property type="entry name" value="Amidohydro_1"/>
    <property type="match status" value="1"/>
</dbReference>
<dbReference type="SUPFAM" id="SSF51338">
    <property type="entry name" value="Composite domain of metallo-dependent hydrolases"/>
    <property type="match status" value="1"/>
</dbReference>
<dbReference type="Gene3D" id="2.30.40.10">
    <property type="entry name" value="Urease, subunit C, domain 1"/>
    <property type="match status" value="1"/>
</dbReference>
<dbReference type="Gene3D" id="3.30.110.90">
    <property type="entry name" value="Amidohydrolase"/>
    <property type="match status" value="1"/>
</dbReference>
<dbReference type="PANTHER" id="PTHR43135:SF3">
    <property type="entry name" value="ALPHA-D-RIBOSE 1-METHYLPHOSPHONATE 5-TRIPHOSPHATE DIPHOSPHATASE"/>
    <property type="match status" value="1"/>
</dbReference>
<dbReference type="InterPro" id="IPR051781">
    <property type="entry name" value="Metallo-dep_Hydrolase"/>
</dbReference>
<dbReference type="InterPro" id="IPR011059">
    <property type="entry name" value="Metal-dep_hydrolase_composite"/>
</dbReference>
<organism evidence="2 3">
    <name type="scientific">Hymenobacter roseosalivarius DSM 11622</name>
    <dbReference type="NCBI Taxonomy" id="645990"/>
    <lineage>
        <taxon>Bacteria</taxon>
        <taxon>Pseudomonadati</taxon>
        <taxon>Bacteroidota</taxon>
        <taxon>Cytophagia</taxon>
        <taxon>Cytophagales</taxon>
        <taxon>Hymenobacteraceae</taxon>
        <taxon>Hymenobacter</taxon>
    </lineage>
</organism>
<feature type="domain" description="Amidohydrolase-related" evidence="1">
    <location>
        <begin position="96"/>
        <end position="477"/>
    </location>
</feature>
<dbReference type="InterPro" id="IPR006680">
    <property type="entry name" value="Amidohydro-rel"/>
</dbReference>
<dbReference type="STRING" id="645990.SAMN00120144_2290"/>
<evidence type="ECO:0000313" key="2">
    <source>
        <dbReference type="EMBL" id="SMB97952.1"/>
    </source>
</evidence>
<dbReference type="Gene3D" id="1.20.58.520">
    <property type="entry name" value="Amidohydrolase"/>
    <property type="match status" value="1"/>
</dbReference>
<keyword evidence="2" id="KW-0378">Hydrolase</keyword>
<name>A0A1W1VX49_9BACT</name>
<dbReference type="Gene3D" id="3.40.50.10910">
    <property type="entry name" value="Amidohydrolase"/>
    <property type="match status" value="1"/>
</dbReference>
<evidence type="ECO:0000313" key="3">
    <source>
        <dbReference type="Proteomes" id="UP000192266"/>
    </source>
</evidence>
<gene>
    <name evidence="2" type="ORF">SAMN00120144_2290</name>
</gene>
<dbReference type="Proteomes" id="UP000192266">
    <property type="component" value="Unassembled WGS sequence"/>
</dbReference>
<dbReference type="GO" id="GO:0016810">
    <property type="term" value="F:hydrolase activity, acting on carbon-nitrogen (but not peptide) bonds"/>
    <property type="evidence" value="ECO:0007669"/>
    <property type="project" value="InterPro"/>
</dbReference>
<dbReference type="PANTHER" id="PTHR43135">
    <property type="entry name" value="ALPHA-D-RIBOSE 1-METHYLPHOSPHONATE 5-TRIPHOSPHATE DIPHOSPHATASE"/>
    <property type="match status" value="1"/>
</dbReference>
<keyword evidence="3" id="KW-1185">Reference proteome</keyword>
<accession>A0A1W1VX49</accession>
<sequence>MAEVTPLSVSRCISAFMKIRILPAAFSLAFFLSQCVAVKSDKAELVITHVNVIDVITGTVQPDQNVVISNGLIQRIESAEKAPQRATQRLDGTGKYLLPGLWDMHVHFRGGDTLTAANKNLLPLYMAHGITTVRDAGGDLTPAVYAWREQINSGKLAGPRIFTSGPKIDGPGGTWPGSLEVETPAQVTAALDSLQKLRVDYVKIYDSKISGDAFLNVISEAEKRGLKTTGHMPYTVTLREASERGLDASEHLYYVFKGCSSREDSLTAAIKQSLLTSKPLGLFAVLPTIFKTYDPTVAAALFKTLADRKTAVVPTLFIQKTLAEITEQDHARDSMLAYIDPKIQATYLGRYNSAKRQSRENVEFGKKLSAKFMSMIPEMQAAGVTLLAGSDSGPFNSFVYPGSSLQGELALLVQAGLTPAQALRAATINGATFMGVADQSGSIETGKYADLVLLNQNPLADINNIKKIDAVISRGKVYSANDLAESLKKIKHK</sequence>
<dbReference type="SUPFAM" id="SSF51556">
    <property type="entry name" value="Metallo-dependent hydrolases"/>
    <property type="match status" value="1"/>
</dbReference>
<evidence type="ECO:0000259" key="1">
    <source>
        <dbReference type="Pfam" id="PF01979"/>
    </source>
</evidence>
<dbReference type="AlphaFoldDB" id="A0A1W1VX49"/>
<dbReference type="InterPro" id="IPR032466">
    <property type="entry name" value="Metal_Hydrolase"/>
</dbReference>
<reference evidence="2 3" key="1">
    <citation type="submission" date="2017-04" db="EMBL/GenBank/DDBJ databases">
        <authorList>
            <person name="Afonso C.L."/>
            <person name="Miller P.J."/>
            <person name="Scott M.A."/>
            <person name="Spackman E."/>
            <person name="Goraichik I."/>
            <person name="Dimitrov K.M."/>
            <person name="Suarez D.L."/>
            <person name="Swayne D.E."/>
        </authorList>
    </citation>
    <scope>NUCLEOTIDE SEQUENCE [LARGE SCALE GENOMIC DNA]</scope>
    <source>
        <strain evidence="2 3">DSM 11622</strain>
    </source>
</reference>
<protein>
    <submittedName>
        <fullName evidence="2">Amidohydrolase</fullName>
    </submittedName>
</protein>
<dbReference type="EMBL" id="FWWW01000077">
    <property type="protein sequence ID" value="SMB97952.1"/>
    <property type="molecule type" value="Genomic_DNA"/>
</dbReference>
<proteinExistence type="predicted"/>